<dbReference type="SFLD" id="SFLDS00005">
    <property type="entry name" value="Isoprenoid_Synthase_Type_I"/>
    <property type="match status" value="1"/>
</dbReference>
<gene>
    <name evidence="8" type="ORF">DV701_13655</name>
</gene>
<evidence type="ECO:0000313" key="8">
    <source>
        <dbReference type="EMBL" id="AXH97026.1"/>
    </source>
</evidence>
<protein>
    <submittedName>
        <fullName evidence="8">Polyprenyl synthetase family protein</fullName>
    </submittedName>
</protein>
<evidence type="ECO:0000256" key="7">
    <source>
        <dbReference type="SAM" id="MobiDB-lite"/>
    </source>
</evidence>
<dbReference type="InterPro" id="IPR033749">
    <property type="entry name" value="Polyprenyl_synt_CS"/>
</dbReference>
<comment type="cofactor">
    <cofactor evidence="1">
        <name>Mg(2+)</name>
        <dbReference type="ChEBI" id="CHEBI:18420"/>
    </cofactor>
</comment>
<dbReference type="PANTHER" id="PTHR12001:SF85">
    <property type="entry name" value="SHORT CHAIN ISOPRENYL DIPHOSPHATE SYNTHASE"/>
    <property type="match status" value="1"/>
</dbReference>
<dbReference type="PROSITE" id="PS00723">
    <property type="entry name" value="POLYPRENYL_SYNTHASE_1"/>
    <property type="match status" value="1"/>
</dbReference>
<keyword evidence="4" id="KW-0479">Metal-binding</keyword>
<reference evidence="8 9" key="1">
    <citation type="submission" date="2018-07" db="EMBL/GenBank/DDBJ databases">
        <title>Complete genome sequencing of Ornithinimicrobium sp. AMA3305.</title>
        <authorList>
            <person name="Bae J.-W."/>
        </authorList>
    </citation>
    <scope>NUCLEOTIDE SEQUENCE [LARGE SCALE GENOMIC DNA]</scope>
    <source>
        <strain evidence="8 9">AMA3305</strain>
    </source>
</reference>
<dbReference type="PANTHER" id="PTHR12001">
    <property type="entry name" value="GERANYLGERANYL PYROPHOSPHATE SYNTHASE"/>
    <property type="match status" value="1"/>
</dbReference>
<dbReference type="InterPro" id="IPR000092">
    <property type="entry name" value="Polyprenyl_synt"/>
</dbReference>
<dbReference type="EMBL" id="CP031229">
    <property type="protein sequence ID" value="AXH97026.1"/>
    <property type="molecule type" value="Genomic_DNA"/>
</dbReference>
<evidence type="ECO:0000256" key="2">
    <source>
        <dbReference type="ARBA" id="ARBA00006706"/>
    </source>
</evidence>
<keyword evidence="3 6" id="KW-0808">Transferase</keyword>
<feature type="region of interest" description="Disordered" evidence="7">
    <location>
        <begin position="1"/>
        <end position="23"/>
    </location>
</feature>
<dbReference type="KEGG" id="orn:DV701_13655"/>
<accession>A0A345NPR8</accession>
<evidence type="ECO:0000256" key="6">
    <source>
        <dbReference type="RuleBase" id="RU004466"/>
    </source>
</evidence>
<name>A0A345NPR8_9MICO</name>
<comment type="similarity">
    <text evidence="2 6">Belongs to the FPP/GGPP synthase family.</text>
</comment>
<dbReference type="Pfam" id="PF00348">
    <property type="entry name" value="polyprenyl_synt"/>
    <property type="match status" value="1"/>
</dbReference>
<proteinExistence type="inferred from homology"/>
<organism evidence="8 9">
    <name type="scientific">Ornithinimicrobium avium</name>
    <dbReference type="NCBI Taxonomy" id="2283195"/>
    <lineage>
        <taxon>Bacteria</taxon>
        <taxon>Bacillati</taxon>
        <taxon>Actinomycetota</taxon>
        <taxon>Actinomycetes</taxon>
        <taxon>Micrococcales</taxon>
        <taxon>Ornithinimicrobiaceae</taxon>
        <taxon>Ornithinimicrobium</taxon>
    </lineage>
</organism>
<dbReference type="GO" id="GO:0004659">
    <property type="term" value="F:prenyltransferase activity"/>
    <property type="evidence" value="ECO:0007669"/>
    <property type="project" value="InterPro"/>
</dbReference>
<dbReference type="OrthoDB" id="4497239at2"/>
<dbReference type="Proteomes" id="UP000253790">
    <property type="component" value="Chromosome"/>
</dbReference>
<evidence type="ECO:0000256" key="3">
    <source>
        <dbReference type="ARBA" id="ARBA00022679"/>
    </source>
</evidence>
<keyword evidence="5" id="KW-0460">Magnesium</keyword>
<evidence type="ECO:0000256" key="1">
    <source>
        <dbReference type="ARBA" id="ARBA00001946"/>
    </source>
</evidence>
<feature type="region of interest" description="Disordered" evidence="7">
    <location>
        <begin position="361"/>
        <end position="382"/>
    </location>
</feature>
<dbReference type="GO" id="GO:0046872">
    <property type="term" value="F:metal ion binding"/>
    <property type="evidence" value="ECO:0007669"/>
    <property type="project" value="UniProtKB-KW"/>
</dbReference>
<dbReference type="SUPFAM" id="SSF48576">
    <property type="entry name" value="Terpenoid synthases"/>
    <property type="match status" value="1"/>
</dbReference>
<evidence type="ECO:0000256" key="5">
    <source>
        <dbReference type="ARBA" id="ARBA00022842"/>
    </source>
</evidence>
<dbReference type="RefSeq" id="WP_114929024.1">
    <property type="nucleotide sequence ID" value="NZ_CP031229.1"/>
</dbReference>
<keyword evidence="9" id="KW-1185">Reference proteome</keyword>
<evidence type="ECO:0000256" key="4">
    <source>
        <dbReference type="ARBA" id="ARBA00022723"/>
    </source>
</evidence>
<sequence length="382" mass="40493">MTTTAASAGQGLASGPPHAPRQEDLATPALERFLARGRAQVVDEHDRALWEALHGLTDGGKRFRPALLMHLHRALGGRDHHVASAVADAIELLHTAFVIHDDVIDGDEVRRGRPNVGGTFAGRARATGASPERSHHYGEAAGILAGDLALAGAVREIALCGARRDVVVRLLDLLEEVLHRSAAGELADVRVSLTVEASLADTLDIAEWKTAAYSFELPLQAAAVLAEAPEDVVVALGAVGRCLGVAFQLQDDLDGVFATAEQTGKDPLCDLREGKCTALITVARSTRRWEELAQYVGDPDLTADGARRARELLTACGARRAVEILVRDLREAAVAGTAALPGTAREPLLEMIRLLLPRTAPSTAAAPAEDRTRARTRVRGAA</sequence>
<evidence type="ECO:0000313" key="9">
    <source>
        <dbReference type="Proteomes" id="UP000253790"/>
    </source>
</evidence>
<dbReference type="InterPro" id="IPR008949">
    <property type="entry name" value="Isoprenoid_synthase_dom_sf"/>
</dbReference>
<dbReference type="GO" id="GO:0008299">
    <property type="term" value="P:isoprenoid biosynthetic process"/>
    <property type="evidence" value="ECO:0007669"/>
    <property type="project" value="InterPro"/>
</dbReference>
<dbReference type="CDD" id="cd00685">
    <property type="entry name" value="Trans_IPPS_HT"/>
    <property type="match status" value="1"/>
</dbReference>
<dbReference type="Gene3D" id="1.10.600.10">
    <property type="entry name" value="Farnesyl Diphosphate Synthase"/>
    <property type="match status" value="1"/>
</dbReference>
<dbReference type="AlphaFoldDB" id="A0A345NPR8"/>
<dbReference type="PROSITE" id="PS00444">
    <property type="entry name" value="POLYPRENYL_SYNTHASE_2"/>
    <property type="match status" value="1"/>
</dbReference>